<sequence length="56" mass="6400">MVPILLVLLLVLILFGAGFAVKVLWWIALVVLIIWLLGFLMRGTTGSGARSRWYRW</sequence>
<protein>
    <submittedName>
        <fullName evidence="1">Hydrophobic protein</fullName>
    </submittedName>
</protein>
<evidence type="ECO:0000313" key="1">
    <source>
        <dbReference type="EMBL" id="WTP53986.1"/>
    </source>
</evidence>
<organism evidence="1 2">
    <name type="scientific">Streptomyces tauricus</name>
    <dbReference type="NCBI Taxonomy" id="68274"/>
    <lineage>
        <taxon>Bacteria</taxon>
        <taxon>Bacillati</taxon>
        <taxon>Actinomycetota</taxon>
        <taxon>Actinomycetes</taxon>
        <taxon>Kitasatosporales</taxon>
        <taxon>Streptomycetaceae</taxon>
        <taxon>Streptomyces</taxon>
        <taxon>Streptomyces aurantiacus group</taxon>
    </lineage>
</organism>
<accession>A0ABZ1JTK3</accession>
<name>A0ABZ1JTK3_9ACTN</name>
<dbReference type="EMBL" id="CP108133">
    <property type="protein sequence ID" value="WTP53986.1"/>
    <property type="molecule type" value="Genomic_DNA"/>
</dbReference>
<proteinExistence type="predicted"/>
<evidence type="ECO:0000313" key="2">
    <source>
        <dbReference type="Proteomes" id="UP001432166"/>
    </source>
</evidence>
<keyword evidence="2" id="KW-1185">Reference proteome</keyword>
<dbReference type="Proteomes" id="UP001432166">
    <property type="component" value="Chromosome"/>
</dbReference>
<gene>
    <name evidence="1" type="ORF">OG288_40100</name>
</gene>
<dbReference type="RefSeq" id="WP_189777896.1">
    <property type="nucleotide sequence ID" value="NZ_BMVY01000033.1"/>
</dbReference>
<reference evidence="1" key="1">
    <citation type="submission" date="2022-10" db="EMBL/GenBank/DDBJ databases">
        <title>The complete genomes of actinobacterial strains from the NBC collection.</title>
        <authorList>
            <person name="Joergensen T.S."/>
            <person name="Alvarez Arevalo M."/>
            <person name="Sterndorff E.B."/>
            <person name="Faurdal D."/>
            <person name="Vuksanovic O."/>
            <person name="Mourched A.-S."/>
            <person name="Charusanti P."/>
            <person name="Shaw S."/>
            <person name="Blin K."/>
            <person name="Weber T."/>
        </authorList>
    </citation>
    <scope>NUCLEOTIDE SEQUENCE</scope>
    <source>
        <strain evidence="1">NBC_00189</strain>
    </source>
</reference>